<protein>
    <submittedName>
        <fullName evidence="2">Uncharacterized protein</fullName>
    </submittedName>
</protein>
<sequence length="110" mass="10998">MALAAMLVLVACGTSKSTTDATVAECNADPGGGKPTAKGQVVNTSSKSSSFFLRIGFYDSSANKVSEGVDQVGSVDPGKGSPWQTTGATGAKGPLTCKVITLRRTVSVGG</sequence>
<evidence type="ECO:0000256" key="1">
    <source>
        <dbReference type="SAM" id="MobiDB-lite"/>
    </source>
</evidence>
<dbReference type="Proteomes" id="UP000248724">
    <property type="component" value="Unassembled WGS sequence"/>
</dbReference>
<dbReference type="EMBL" id="QHBU01000043">
    <property type="protein sequence ID" value="PZR83167.1"/>
    <property type="molecule type" value="Genomic_DNA"/>
</dbReference>
<dbReference type="InterPro" id="IPR047676">
    <property type="entry name" value="FxLYD_dom"/>
</dbReference>
<evidence type="ECO:0000313" key="2">
    <source>
        <dbReference type="EMBL" id="PZR83167.1"/>
    </source>
</evidence>
<gene>
    <name evidence="2" type="ORF">DLM65_02530</name>
</gene>
<evidence type="ECO:0000313" key="3">
    <source>
        <dbReference type="Proteomes" id="UP000248724"/>
    </source>
</evidence>
<name>A0A2W5ZGX1_9BACT</name>
<organism evidence="2 3">
    <name type="scientific">Candidatus Aeolococcus gillhamiae</name>
    <dbReference type="NCBI Taxonomy" id="3127015"/>
    <lineage>
        <taxon>Bacteria</taxon>
        <taxon>Bacillati</taxon>
        <taxon>Candidatus Dormiibacterota</taxon>
        <taxon>Candidatus Dormibacteria</taxon>
        <taxon>Candidatus Aeolococcales</taxon>
        <taxon>Candidatus Aeolococcaceae</taxon>
        <taxon>Candidatus Aeolococcus</taxon>
    </lineage>
</organism>
<accession>A0A2W5ZGX1</accession>
<comment type="caution">
    <text evidence="2">The sequence shown here is derived from an EMBL/GenBank/DDBJ whole genome shotgun (WGS) entry which is preliminary data.</text>
</comment>
<proteinExistence type="predicted"/>
<reference evidence="2 3" key="1">
    <citation type="journal article" date="2017" name="Nature">
        <title>Atmospheric trace gases support primary production in Antarctic desert surface soil.</title>
        <authorList>
            <person name="Ji M."/>
            <person name="Greening C."/>
            <person name="Vanwonterghem I."/>
            <person name="Carere C.R."/>
            <person name="Bay S.K."/>
            <person name="Steen J.A."/>
            <person name="Montgomery K."/>
            <person name="Lines T."/>
            <person name="Beardall J."/>
            <person name="van Dorst J."/>
            <person name="Snape I."/>
            <person name="Stott M.B."/>
            <person name="Hugenholtz P."/>
            <person name="Ferrari B.C."/>
        </authorList>
    </citation>
    <scope>NUCLEOTIDE SEQUENCE [LARGE SCALE GENOMIC DNA]</scope>
    <source>
        <strain evidence="2">RRmetagenome_bin12</strain>
    </source>
</reference>
<dbReference type="AlphaFoldDB" id="A0A2W5ZGX1"/>
<feature type="region of interest" description="Disordered" evidence="1">
    <location>
        <begin position="69"/>
        <end position="89"/>
    </location>
</feature>
<dbReference type="NCBIfam" id="NF038353">
    <property type="entry name" value="FxLYD_dom"/>
    <property type="match status" value="1"/>
</dbReference>